<dbReference type="Pfam" id="PF00067">
    <property type="entry name" value="p450"/>
    <property type="match status" value="1"/>
</dbReference>
<reference evidence="17" key="1">
    <citation type="submission" date="2021-12" db="EMBL/GenBank/DDBJ databases">
        <authorList>
            <person name="Martin H S."/>
        </authorList>
    </citation>
    <scope>NUCLEOTIDE SEQUENCE</scope>
</reference>
<keyword evidence="9" id="KW-0492">Microsome</keyword>
<evidence type="ECO:0000256" key="1">
    <source>
        <dbReference type="ARBA" id="ARBA00001971"/>
    </source>
</evidence>
<dbReference type="SUPFAM" id="SSF48264">
    <property type="entry name" value="Cytochrome P450"/>
    <property type="match status" value="1"/>
</dbReference>
<keyword evidence="10 16" id="KW-0560">Oxidoreductase</keyword>
<dbReference type="InterPro" id="IPR036396">
    <property type="entry name" value="Cyt_P450_sf"/>
</dbReference>
<accession>A0A8J9UY73</accession>
<sequence>MILLVIILLVAIYLYTTRNHNYWAKRNIKYNPPLPVFGNHLQKAFAIKSITDVTVDLYYKYPEEKVVGYFSGNTPELIIRDPEIVRDILSVDFTYFYIRGLGRDVKKEPLLKNIFNAEGDIWRLVRQRLTPAFTTAKLKGMFPLIVKCAEKLHGLGDDIVAKGGECDVRELMARFTTEFIGACGLGIEMDTITNENSFFRQLGKDIFTRSRKDVFFFAIWELFPEIRSMLNLFDPKLEKVFIEIITKVFEQRNYKPSGRHDFVDLLLDLAAKGKIKGESIEEQQPDGTPKYVEMEMDLLCMVAQVFVFFGAGFETSSSSTSFTLHELAFNPDIQENIQNEIDRVLAKYDNELCFDAVAEMTLLDMAFKESLRMFPPLGTLHRVCAKKYTISQIGVTIDPGVQIIIPLQAIQNDPQYFENPDKFMPERFSAQEESARRNYVYLPFGEGPRACIGARLGHMQSLAGLAAVLHRFSVEPSNKTRRKPLVDPKLNVIQSVINGIPLKLKLRKK</sequence>
<dbReference type="PRINTS" id="PR00385">
    <property type="entry name" value="P450"/>
</dbReference>
<dbReference type="GO" id="GO:0005506">
    <property type="term" value="F:iron ion binding"/>
    <property type="evidence" value="ECO:0007669"/>
    <property type="project" value="InterPro"/>
</dbReference>
<evidence type="ECO:0000256" key="10">
    <source>
        <dbReference type="ARBA" id="ARBA00023002"/>
    </source>
</evidence>
<protein>
    <recommendedName>
        <fullName evidence="5">unspecific monooxygenase</fullName>
        <ecNumber evidence="5">1.14.14.1</ecNumber>
    </recommendedName>
</protein>
<dbReference type="Gene3D" id="1.10.630.10">
    <property type="entry name" value="Cytochrome P450"/>
    <property type="match status" value="1"/>
</dbReference>
<comment type="cofactor">
    <cofactor evidence="1 15">
        <name>heme</name>
        <dbReference type="ChEBI" id="CHEBI:30413"/>
    </cofactor>
</comment>
<evidence type="ECO:0000256" key="5">
    <source>
        <dbReference type="ARBA" id="ARBA00012109"/>
    </source>
</evidence>
<organism evidence="17 18">
    <name type="scientific">Brenthis ino</name>
    <name type="common">lesser marbled fritillary</name>
    <dbReference type="NCBI Taxonomy" id="405034"/>
    <lineage>
        <taxon>Eukaryota</taxon>
        <taxon>Metazoa</taxon>
        <taxon>Ecdysozoa</taxon>
        <taxon>Arthropoda</taxon>
        <taxon>Hexapoda</taxon>
        <taxon>Insecta</taxon>
        <taxon>Pterygota</taxon>
        <taxon>Neoptera</taxon>
        <taxon>Endopterygota</taxon>
        <taxon>Lepidoptera</taxon>
        <taxon>Glossata</taxon>
        <taxon>Ditrysia</taxon>
        <taxon>Papilionoidea</taxon>
        <taxon>Nymphalidae</taxon>
        <taxon>Heliconiinae</taxon>
        <taxon>Argynnini</taxon>
        <taxon>Brenthis</taxon>
    </lineage>
</organism>
<dbReference type="PANTHER" id="PTHR24292:SF103">
    <property type="entry name" value="CYTOCHROME P450 6BS1"/>
    <property type="match status" value="1"/>
</dbReference>
<evidence type="ECO:0000256" key="16">
    <source>
        <dbReference type="RuleBase" id="RU000461"/>
    </source>
</evidence>
<evidence type="ECO:0000256" key="3">
    <source>
        <dbReference type="ARBA" id="ARBA00004406"/>
    </source>
</evidence>
<keyword evidence="7 15" id="KW-0479">Metal-binding</keyword>
<dbReference type="CDD" id="cd11056">
    <property type="entry name" value="CYP6-like"/>
    <property type="match status" value="1"/>
</dbReference>
<evidence type="ECO:0000256" key="11">
    <source>
        <dbReference type="ARBA" id="ARBA00023004"/>
    </source>
</evidence>
<feature type="non-terminal residue" evidence="17">
    <location>
        <position position="509"/>
    </location>
</feature>
<dbReference type="InterPro" id="IPR002401">
    <property type="entry name" value="Cyt_P450_E_grp-I"/>
</dbReference>
<evidence type="ECO:0000256" key="13">
    <source>
        <dbReference type="ARBA" id="ARBA00023136"/>
    </source>
</evidence>
<dbReference type="OrthoDB" id="2789670at2759"/>
<evidence type="ECO:0000256" key="4">
    <source>
        <dbReference type="ARBA" id="ARBA00010617"/>
    </source>
</evidence>
<keyword evidence="8" id="KW-0256">Endoplasmic reticulum</keyword>
<evidence type="ECO:0000256" key="8">
    <source>
        <dbReference type="ARBA" id="ARBA00022824"/>
    </source>
</evidence>
<keyword evidence="6 15" id="KW-0349">Heme</keyword>
<dbReference type="GO" id="GO:0005789">
    <property type="term" value="C:endoplasmic reticulum membrane"/>
    <property type="evidence" value="ECO:0007669"/>
    <property type="project" value="UniProtKB-SubCell"/>
</dbReference>
<evidence type="ECO:0000256" key="7">
    <source>
        <dbReference type="ARBA" id="ARBA00022723"/>
    </source>
</evidence>
<feature type="binding site" description="axial binding residue" evidence="15">
    <location>
        <position position="451"/>
    </location>
    <ligand>
        <name>heme</name>
        <dbReference type="ChEBI" id="CHEBI:30413"/>
    </ligand>
    <ligandPart>
        <name>Fe</name>
        <dbReference type="ChEBI" id="CHEBI:18248"/>
    </ligandPart>
</feature>
<dbReference type="EMBL" id="OV170227">
    <property type="protein sequence ID" value="CAH0727957.1"/>
    <property type="molecule type" value="Genomic_DNA"/>
</dbReference>
<keyword evidence="11 15" id="KW-0408">Iron</keyword>
<evidence type="ECO:0000256" key="12">
    <source>
        <dbReference type="ARBA" id="ARBA00023033"/>
    </source>
</evidence>
<dbReference type="FunFam" id="1.10.630.10:FF:000042">
    <property type="entry name" value="Cytochrome P450"/>
    <property type="match status" value="1"/>
</dbReference>
<dbReference type="PROSITE" id="PS00086">
    <property type="entry name" value="CYTOCHROME_P450"/>
    <property type="match status" value="1"/>
</dbReference>
<gene>
    <name evidence="17" type="ORF">BINO364_LOCUS13226</name>
</gene>
<comment type="catalytic activity">
    <reaction evidence="14">
        <text>an organic molecule + reduced [NADPH--hemoprotein reductase] + O2 = an alcohol + oxidized [NADPH--hemoprotein reductase] + H2O + H(+)</text>
        <dbReference type="Rhea" id="RHEA:17149"/>
        <dbReference type="Rhea" id="RHEA-COMP:11964"/>
        <dbReference type="Rhea" id="RHEA-COMP:11965"/>
        <dbReference type="ChEBI" id="CHEBI:15377"/>
        <dbReference type="ChEBI" id="CHEBI:15378"/>
        <dbReference type="ChEBI" id="CHEBI:15379"/>
        <dbReference type="ChEBI" id="CHEBI:30879"/>
        <dbReference type="ChEBI" id="CHEBI:57618"/>
        <dbReference type="ChEBI" id="CHEBI:58210"/>
        <dbReference type="ChEBI" id="CHEBI:142491"/>
        <dbReference type="EC" id="1.14.14.1"/>
    </reaction>
</comment>
<evidence type="ECO:0000256" key="15">
    <source>
        <dbReference type="PIRSR" id="PIRSR602401-1"/>
    </source>
</evidence>
<dbReference type="Proteomes" id="UP000838878">
    <property type="component" value="Chromosome 7"/>
</dbReference>
<keyword evidence="13" id="KW-0472">Membrane</keyword>
<comment type="subcellular location">
    <subcellularLocation>
        <location evidence="3">Endoplasmic reticulum membrane</location>
        <topology evidence="3">Peripheral membrane protein</topology>
    </subcellularLocation>
    <subcellularLocation>
        <location evidence="2">Microsome membrane</location>
        <topology evidence="2">Peripheral membrane protein</topology>
    </subcellularLocation>
</comment>
<dbReference type="PRINTS" id="PR00463">
    <property type="entry name" value="EP450I"/>
</dbReference>
<evidence type="ECO:0000313" key="17">
    <source>
        <dbReference type="EMBL" id="CAH0727957.1"/>
    </source>
</evidence>
<evidence type="ECO:0000256" key="2">
    <source>
        <dbReference type="ARBA" id="ARBA00004174"/>
    </source>
</evidence>
<dbReference type="GO" id="GO:0020037">
    <property type="term" value="F:heme binding"/>
    <property type="evidence" value="ECO:0007669"/>
    <property type="project" value="InterPro"/>
</dbReference>
<keyword evidence="18" id="KW-1185">Reference proteome</keyword>
<proteinExistence type="inferred from homology"/>
<dbReference type="InterPro" id="IPR017972">
    <property type="entry name" value="Cyt_P450_CS"/>
</dbReference>
<evidence type="ECO:0000256" key="14">
    <source>
        <dbReference type="ARBA" id="ARBA00047827"/>
    </source>
</evidence>
<dbReference type="PANTHER" id="PTHR24292">
    <property type="entry name" value="CYTOCHROME P450"/>
    <property type="match status" value="1"/>
</dbReference>
<dbReference type="InterPro" id="IPR050476">
    <property type="entry name" value="Insect_CytP450_Detox"/>
</dbReference>
<keyword evidence="12 16" id="KW-0503">Monooxygenase</keyword>
<evidence type="ECO:0000256" key="9">
    <source>
        <dbReference type="ARBA" id="ARBA00022848"/>
    </source>
</evidence>
<dbReference type="AlphaFoldDB" id="A0A8J9UY73"/>
<dbReference type="GO" id="GO:0016712">
    <property type="term" value="F:oxidoreductase activity, acting on paired donors, with incorporation or reduction of molecular oxygen, reduced flavin or flavoprotein as one donor, and incorporation of one atom of oxygen"/>
    <property type="evidence" value="ECO:0007669"/>
    <property type="project" value="UniProtKB-EC"/>
</dbReference>
<evidence type="ECO:0000256" key="6">
    <source>
        <dbReference type="ARBA" id="ARBA00022617"/>
    </source>
</evidence>
<name>A0A8J9UY73_9NEOP</name>
<comment type="similarity">
    <text evidence="4 16">Belongs to the cytochrome P450 family.</text>
</comment>
<dbReference type="InterPro" id="IPR001128">
    <property type="entry name" value="Cyt_P450"/>
</dbReference>
<evidence type="ECO:0000313" key="18">
    <source>
        <dbReference type="Proteomes" id="UP000838878"/>
    </source>
</evidence>
<dbReference type="EC" id="1.14.14.1" evidence="5"/>